<evidence type="ECO:0000256" key="2">
    <source>
        <dbReference type="ARBA" id="ARBA00023163"/>
    </source>
</evidence>
<dbReference type="GO" id="GO:0006351">
    <property type="term" value="P:DNA-templated transcription"/>
    <property type="evidence" value="ECO:0007669"/>
    <property type="project" value="InterPro"/>
</dbReference>
<dbReference type="InterPro" id="IPR007219">
    <property type="entry name" value="XnlR_reg_dom"/>
</dbReference>
<gene>
    <name evidence="6" type="ORF">K431DRAFT_238279</name>
</gene>
<dbReference type="Proteomes" id="UP000799441">
    <property type="component" value="Unassembled WGS sequence"/>
</dbReference>
<feature type="compositionally biased region" description="Polar residues" evidence="4">
    <location>
        <begin position="1"/>
        <end position="17"/>
    </location>
</feature>
<dbReference type="CDD" id="cd12148">
    <property type="entry name" value="fungal_TF_MHR"/>
    <property type="match status" value="1"/>
</dbReference>
<evidence type="ECO:0000256" key="4">
    <source>
        <dbReference type="SAM" id="MobiDB-lite"/>
    </source>
</evidence>
<keyword evidence="1" id="KW-0805">Transcription regulation</keyword>
<keyword evidence="3" id="KW-0539">Nucleus</keyword>
<dbReference type="PANTHER" id="PTHR47424">
    <property type="entry name" value="REGULATORY PROTEIN GAL4"/>
    <property type="match status" value="1"/>
</dbReference>
<feature type="domain" description="Xylanolytic transcriptional activator regulatory" evidence="5">
    <location>
        <begin position="249"/>
        <end position="322"/>
    </location>
</feature>
<protein>
    <recommendedName>
        <fullName evidence="5">Xylanolytic transcriptional activator regulatory domain-containing protein</fullName>
    </recommendedName>
</protein>
<dbReference type="InterPro" id="IPR051127">
    <property type="entry name" value="Fungal_SecMet_Regulators"/>
</dbReference>
<dbReference type="Pfam" id="PF04082">
    <property type="entry name" value="Fungal_trans"/>
    <property type="match status" value="1"/>
</dbReference>
<evidence type="ECO:0000313" key="7">
    <source>
        <dbReference type="Proteomes" id="UP000799441"/>
    </source>
</evidence>
<evidence type="ECO:0000256" key="1">
    <source>
        <dbReference type="ARBA" id="ARBA00023015"/>
    </source>
</evidence>
<dbReference type="EMBL" id="MU003766">
    <property type="protein sequence ID" value="KAF2725959.1"/>
    <property type="molecule type" value="Genomic_DNA"/>
</dbReference>
<name>A0A9P4QJA7_9PEZI</name>
<dbReference type="OrthoDB" id="3266505at2759"/>
<reference evidence="6" key="1">
    <citation type="journal article" date="2020" name="Stud. Mycol.">
        <title>101 Dothideomycetes genomes: a test case for predicting lifestyles and emergence of pathogens.</title>
        <authorList>
            <person name="Haridas S."/>
            <person name="Albert R."/>
            <person name="Binder M."/>
            <person name="Bloem J."/>
            <person name="Labutti K."/>
            <person name="Salamov A."/>
            <person name="Andreopoulos B."/>
            <person name="Baker S."/>
            <person name="Barry K."/>
            <person name="Bills G."/>
            <person name="Bluhm B."/>
            <person name="Cannon C."/>
            <person name="Castanera R."/>
            <person name="Culley D."/>
            <person name="Daum C."/>
            <person name="Ezra D."/>
            <person name="Gonzalez J."/>
            <person name="Henrissat B."/>
            <person name="Kuo A."/>
            <person name="Liang C."/>
            <person name="Lipzen A."/>
            <person name="Lutzoni F."/>
            <person name="Magnuson J."/>
            <person name="Mondo S."/>
            <person name="Nolan M."/>
            <person name="Ohm R."/>
            <person name="Pangilinan J."/>
            <person name="Park H.-J."/>
            <person name="Ramirez L."/>
            <person name="Alfaro M."/>
            <person name="Sun H."/>
            <person name="Tritt A."/>
            <person name="Yoshinaga Y."/>
            <person name="Zwiers L.-H."/>
            <person name="Turgeon B."/>
            <person name="Goodwin S."/>
            <person name="Spatafora J."/>
            <person name="Crous P."/>
            <person name="Grigoriev I."/>
        </authorList>
    </citation>
    <scope>NUCLEOTIDE SEQUENCE</scope>
    <source>
        <strain evidence="6">CBS 116435</strain>
    </source>
</reference>
<accession>A0A9P4QJA7</accession>
<sequence length="667" mass="75135">MNCVTDSNSAEQRSQTADLVAQTREDLSWTDSPDIDQNGTSIRSSGLGTESGLIDPHLACADAVECSAWPRYFSKLRESFALDPHASLHEQHMRVQSTTQTPVLQAFELRRLREAIDGFPPQDVAHFLILACIDYAGDSFFYFNRAKMLCDMDDFYENSTSKHRSDPSFLCLAHATFALGSHWIQRARPRGSEEAISSAVPDRGNPGQLFYDHARSLVPDVIDTPNLRSVQAIFILGTYLLPVNANSSSHIYLGLALRKATALDLHKEADLYGTDEDDRETRRRIWWSIYALERCSTVKLNRPRSISAETITTALPKPHQSLDHAQKFDNVEYQRANAQLMLILDQVAICADRIPSKVKFDEFDARLKDWKKSLPWYLSITNIDPDSLSYRARFHLCLNYYFTYITMGKASMVTSVRVCVRHETGQDVRSSSVKGHVETLQNSCIEAASRMLHMFEVLHQSDSLEQFSFTDFQGCSIATVILLLASIIHHRSTSYERIVSFGLDCLRGMAQDNKAARLGVSFVEGLQKIAIEARSKRRQSEAAHSSATHYDELHRLRYYKWLDWVSNKQHDDSTPERLLAEGPTHSVPDRASWLPLDDPPMSGLSNTQQQYDFSETTPSEVPQSQGNRGNDSYTMDLGTSSASHEDEHAFLIGLTGMGIFGFPEPNG</sequence>
<comment type="caution">
    <text evidence="6">The sequence shown here is derived from an EMBL/GenBank/DDBJ whole genome shotgun (WGS) entry which is preliminary data.</text>
</comment>
<dbReference type="GO" id="GO:0008270">
    <property type="term" value="F:zinc ion binding"/>
    <property type="evidence" value="ECO:0007669"/>
    <property type="project" value="InterPro"/>
</dbReference>
<dbReference type="PANTHER" id="PTHR47424:SF6">
    <property type="entry name" value="PROLINE UTILIZATION TRANS-ACTIVATOR"/>
    <property type="match status" value="1"/>
</dbReference>
<keyword evidence="2" id="KW-0804">Transcription</keyword>
<keyword evidence="7" id="KW-1185">Reference proteome</keyword>
<proteinExistence type="predicted"/>
<organism evidence="6 7">
    <name type="scientific">Polychaeton citri CBS 116435</name>
    <dbReference type="NCBI Taxonomy" id="1314669"/>
    <lineage>
        <taxon>Eukaryota</taxon>
        <taxon>Fungi</taxon>
        <taxon>Dikarya</taxon>
        <taxon>Ascomycota</taxon>
        <taxon>Pezizomycotina</taxon>
        <taxon>Dothideomycetes</taxon>
        <taxon>Dothideomycetidae</taxon>
        <taxon>Capnodiales</taxon>
        <taxon>Capnodiaceae</taxon>
        <taxon>Polychaeton</taxon>
    </lineage>
</organism>
<feature type="region of interest" description="Disordered" evidence="4">
    <location>
        <begin position="573"/>
        <end position="641"/>
    </location>
</feature>
<evidence type="ECO:0000259" key="5">
    <source>
        <dbReference type="SMART" id="SM00906"/>
    </source>
</evidence>
<dbReference type="SMART" id="SM00906">
    <property type="entry name" value="Fungal_trans"/>
    <property type="match status" value="1"/>
</dbReference>
<feature type="compositionally biased region" description="Polar residues" evidence="4">
    <location>
        <begin position="29"/>
        <end position="46"/>
    </location>
</feature>
<dbReference type="AlphaFoldDB" id="A0A9P4QJA7"/>
<feature type="region of interest" description="Disordered" evidence="4">
    <location>
        <begin position="1"/>
        <end position="46"/>
    </location>
</feature>
<dbReference type="GO" id="GO:0003677">
    <property type="term" value="F:DNA binding"/>
    <property type="evidence" value="ECO:0007669"/>
    <property type="project" value="InterPro"/>
</dbReference>
<evidence type="ECO:0000256" key="3">
    <source>
        <dbReference type="ARBA" id="ARBA00023242"/>
    </source>
</evidence>
<evidence type="ECO:0000313" key="6">
    <source>
        <dbReference type="EMBL" id="KAF2725959.1"/>
    </source>
</evidence>
<feature type="compositionally biased region" description="Polar residues" evidence="4">
    <location>
        <begin position="603"/>
        <end position="641"/>
    </location>
</feature>